<dbReference type="Gene3D" id="1.10.490.10">
    <property type="entry name" value="Globins"/>
    <property type="match status" value="1"/>
</dbReference>
<dbReference type="Proteomes" id="UP000001916">
    <property type="component" value="Chromosome"/>
</dbReference>
<dbReference type="InterPro" id="IPR044398">
    <property type="entry name" value="Globin-sensor_dom"/>
</dbReference>
<dbReference type="EMBL" id="CP002042">
    <property type="protein sequence ID" value="ADH63587.1"/>
    <property type="molecule type" value="Genomic_DNA"/>
</dbReference>
<accession>D7BFN4</accession>
<name>D7BFN4_ALLS1</name>
<dbReference type="Pfam" id="PF11563">
    <property type="entry name" value="Protoglobin"/>
    <property type="match status" value="1"/>
</dbReference>
<feature type="domain" description="Globin-sensor" evidence="1">
    <location>
        <begin position="19"/>
        <end position="168"/>
    </location>
</feature>
<dbReference type="InterPro" id="IPR009050">
    <property type="entry name" value="Globin-like_sf"/>
</dbReference>
<dbReference type="GO" id="GO:0020037">
    <property type="term" value="F:heme binding"/>
    <property type="evidence" value="ECO:0007669"/>
    <property type="project" value="InterPro"/>
</dbReference>
<keyword evidence="3" id="KW-1185">Reference proteome</keyword>
<evidence type="ECO:0000313" key="2">
    <source>
        <dbReference type="EMBL" id="ADH63587.1"/>
    </source>
</evidence>
<evidence type="ECO:0000259" key="1">
    <source>
        <dbReference type="Pfam" id="PF11563"/>
    </source>
</evidence>
<gene>
    <name evidence="2" type="ordered locus">Mesil_1704</name>
</gene>
<organism evidence="2 3">
    <name type="scientific">Allomeiothermus silvanus (strain ATCC 700542 / DSM 9946 / NBRC 106475 / NCIMB 13440 / VI-R2)</name>
    <name type="common">Thermus silvanus</name>
    <dbReference type="NCBI Taxonomy" id="526227"/>
    <lineage>
        <taxon>Bacteria</taxon>
        <taxon>Thermotogati</taxon>
        <taxon>Deinococcota</taxon>
        <taxon>Deinococci</taxon>
        <taxon>Thermales</taxon>
        <taxon>Thermaceae</taxon>
        <taxon>Allomeiothermus</taxon>
    </lineage>
</organism>
<dbReference type="STRING" id="526227.Mesil_1704"/>
<proteinExistence type="predicted"/>
<reference evidence="2 3" key="1">
    <citation type="journal article" date="2010" name="Stand. Genomic Sci.">
        <title>Complete genome sequence of Meiothermus silvanus type strain (VI-R2).</title>
        <authorList>
            <person name="Sikorski J."/>
            <person name="Tindall B.J."/>
            <person name="Lowry S."/>
            <person name="Lucas S."/>
            <person name="Nolan M."/>
            <person name="Copeland A."/>
            <person name="Glavina Del Rio T."/>
            <person name="Tice H."/>
            <person name="Cheng J.F."/>
            <person name="Han C."/>
            <person name="Pitluck S."/>
            <person name="Liolios K."/>
            <person name="Ivanova N."/>
            <person name="Mavromatis K."/>
            <person name="Mikhailova N."/>
            <person name="Pati A."/>
            <person name="Goodwin L."/>
            <person name="Chen A."/>
            <person name="Palaniappan K."/>
            <person name="Land M."/>
            <person name="Hauser L."/>
            <person name="Chang Y.J."/>
            <person name="Jeffries C.D."/>
            <person name="Rohde M."/>
            <person name="Goker M."/>
            <person name="Woyke T."/>
            <person name="Bristow J."/>
            <person name="Eisen J.A."/>
            <person name="Markowitz V."/>
            <person name="Hugenholtz P."/>
            <person name="Kyrpides N.C."/>
            <person name="Klenk H.P."/>
            <person name="Lapidus A."/>
        </authorList>
    </citation>
    <scope>NUCLEOTIDE SEQUENCE [LARGE SCALE GENOMIC DNA]</scope>
    <source>
        <strain evidence="3">ATCC 700542 / DSM 9946 / VI-R2</strain>
    </source>
</reference>
<dbReference type="eggNOG" id="COG2199">
    <property type="taxonomic scope" value="Bacteria"/>
</dbReference>
<dbReference type="SUPFAM" id="SSF46458">
    <property type="entry name" value="Globin-like"/>
    <property type="match status" value="1"/>
</dbReference>
<sequence length="196" mass="21907">MASRILGTIVPMDPHIMLETLKRRTGFNEAHMRVLAGLGHYMTPLASEVALAFYDYLGRDPEMRDILWASPGRVERLYGSFATWYRELFSGVYDAAYAHRRYRIGLIHARIGITPGHMVPAMGIVQEISLEHMRTALRTGEIFPAVEAFEKIIAIEIALIDESYLAALEVGFKLGTSSSRDALVEGANVLLKEARV</sequence>
<protein>
    <recommendedName>
        <fullName evidence="1">Globin-sensor domain-containing protein</fullName>
    </recommendedName>
</protein>
<dbReference type="AlphaFoldDB" id="D7BFN4"/>
<dbReference type="InterPro" id="IPR012292">
    <property type="entry name" value="Globin/Proto"/>
</dbReference>
<dbReference type="KEGG" id="msv:Mesil_1704"/>
<dbReference type="HOGENOM" id="CLU_1474512_0_0_0"/>
<dbReference type="GO" id="GO:0019825">
    <property type="term" value="F:oxygen binding"/>
    <property type="evidence" value="ECO:0007669"/>
    <property type="project" value="InterPro"/>
</dbReference>
<evidence type="ECO:0000313" key="3">
    <source>
        <dbReference type="Proteomes" id="UP000001916"/>
    </source>
</evidence>